<reference evidence="4" key="1">
    <citation type="submission" date="2014-05" db="EMBL/GenBank/DDBJ databases">
        <title>The transcriptome of the halophilic microalga Tetraselmis sp. GSL018 isolated from the Great Salt Lake, Utah.</title>
        <authorList>
            <person name="Jinkerson R.E."/>
            <person name="D'Adamo S."/>
            <person name="Posewitz M.C."/>
        </authorList>
    </citation>
    <scope>NUCLEOTIDE SEQUENCE</scope>
    <source>
        <strain evidence="4">GSL018</strain>
    </source>
</reference>
<gene>
    <name evidence="4" type="ORF">TSPGSL018_16307</name>
</gene>
<evidence type="ECO:0000256" key="1">
    <source>
        <dbReference type="PROSITE-ProRule" id="PRU00723"/>
    </source>
</evidence>
<protein>
    <submittedName>
        <fullName evidence="4">Uncharacterized protein</fullName>
    </submittedName>
</protein>
<keyword evidence="1" id="KW-0863">Zinc-finger</keyword>
<evidence type="ECO:0000259" key="2">
    <source>
        <dbReference type="PROSITE" id="PS50103"/>
    </source>
</evidence>
<dbReference type="Pfam" id="PF01135">
    <property type="entry name" value="PCMT"/>
    <property type="match status" value="1"/>
</dbReference>
<sequence>MEPGKQICSGSCFSSSSTRFSEATDKYELLVWSSSGPHHYLVGDDVFVNLPRDKETGKATVVQEVINQDGHEFHGRIKVSYYDGSGTYHVRPSRIVKVLYGEQKKVVVVSETKDFRVLARSQVEASDRVVDIGSSYGVCTAILARYCRGDVLGIEVSAELVREARRRHPGLRFLELDVLREPARALEACRGCDKAFVDLGGDRAAEAIAAFLPALLEGAGPRLVVVKNRELARLASSHLERPAGPSPEASFWRDLEALRLRAERQRPPRPPREYHLVNRTGGAPPRFALHPLDYKHRASPSGVRICRFHNYGVCNDPGTCPFDHAHCHHCGAPGHIAKNCTAELPTGGSANRTA</sequence>
<evidence type="ECO:0000313" key="4">
    <source>
        <dbReference type="EMBL" id="JAC65312.1"/>
    </source>
</evidence>
<dbReference type="GO" id="GO:0008270">
    <property type="term" value="F:zinc ion binding"/>
    <property type="evidence" value="ECO:0007669"/>
    <property type="project" value="UniProtKB-KW"/>
</dbReference>
<dbReference type="InterPro" id="IPR001878">
    <property type="entry name" value="Znf_CCHC"/>
</dbReference>
<dbReference type="CDD" id="cd02440">
    <property type="entry name" value="AdoMet_MTases"/>
    <property type="match status" value="1"/>
</dbReference>
<keyword evidence="1" id="KW-0479">Metal-binding</keyword>
<proteinExistence type="predicted"/>
<dbReference type="GO" id="GO:0003676">
    <property type="term" value="F:nucleic acid binding"/>
    <property type="evidence" value="ECO:0007669"/>
    <property type="project" value="InterPro"/>
</dbReference>
<dbReference type="SUPFAM" id="SSF53335">
    <property type="entry name" value="S-adenosyl-L-methionine-dependent methyltransferases"/>
    <property type="match status" value="1"/>
</dbReference>
<dbReference type="Gene3D" id="3.40.50.150">
    <property type="entry name" value="Vaccinia Virus protein VP39"/>
    <property type="match status" value="1"/>
</dbReference>
<feature type="zinc finger region" description="C3H1-type" evidence="1">
    <location>
        <begin position="300"/>
        <end position="327"/>
    </location>
</feature>
<organism evidence="4">
    <name type="scientific">Tetraselmis sp. GSL018</name>
    <dbReference type="NCBI Taxonomy" id="582737"/>
    <lineage>
        <taxon>Eukaryota</taxon>
        <taxon>Viridiplantae</taxon>
        <taxon>Chlorophyta</taxon>
        <taxon>core chlorophytes</taxon>
        <taxon>Chlorodendrophyceae</taxon>
        <taxon>Chlorodendrales</taxon>
        <taxon>Chlorodendraceae</taxon>
        <taxon>Tetraselmis</taxon>
    </lineage>
</organism>
<feature type="domain" description="CCHC-type" evidence="3">
    <location>
        <begin position="327"/>
        <end position="340"/>
    </location>
</feature>
<dbReference type="EMBL" id="GBEZ01021434">
    <property type="protein sequence ID" value="JAC65312.1"/>
    <property type="molecule type" value="Transcribed_RNA"/>
</dbReference>
<keyword evidence="1" id="KW-0862">Zinc</keyword>
<name>A0A061QXB5_9CHLO</name>
<dbReference type="PROSITE" id="PS50103">
    <property type="entry name" value="ZF_C3H1"/>
    <property type="match status" value="1"/>
</dbReference>
<accession>A0A061QXB5</accession>
<dbReference type="AlphaFoldDB" id="A0A061QXB5"/>
<dbReference type="PROSITE" id="PS50158">
    <property type="entry name" value="ZF_CCHC"/>
    <property type="match status" value="1"/>
</dbReference>
<dbReference type="Pfam" id="PF00098">
    <property type="entry name" value="zf-CCHC"/>
    <property type="match status" value="1"/>
</dbReference>
<dbReference type="InterPro" id="IPR000571">
    <property type="entry name" value="Znf_CCCH"/>
</dbReference>
<dbReference type="InterPro" id="IPR029063">
    <property type="entry name" value="SAM-dependent_MTases_sf"/>
</dbReference>
<evidence type="ECO:0000259" key="3">
    <source>
        <dbReference type="PROSITE" id="PS50158"/>
    </source>
</evidence>
<feature type="domain" description="C3H1-type" evidence="2">
    <location>
        <begin position="300"/>
        <end position="327"/>
    </location>
</feature>